<gene>
    <name evidence="6" type="ORF">VaNZ11_003358</name>
</gene>
<dbReference type="InterPro" id="IPR027417">
    <property type="entry name" value="P-loop_NTPase"/>
</dbReference>
<evidence type="ECO:0000256" key="1">
    <source>
        <dbReference type="ARBA" id="ARBA00006270"/>
    </source>
</evidence>
<dbReference type="PROSITE" id="PS51421">
    <property type="entry name" value="RAS"/>
    <property type="match status" value="1"/>
</dbReference>
<comment type="subcellular location">
    <subcellularLocation>
        <location evidence="5">Endomembrane system</location>
        <topology evidence="5">Lipid-anchor</topology>
    </subcellularLocation>
</comment>
<keyword evidence="3" id="KW-0342">GTP-binding</keyword>
<keyword evidence="7" id="KW-1185">Reference proteome</keyword>
<sequence length="207" mass="22965">MRAVKAASGKKNARAKLFRIKVISMGDSGSGKSCLIKRYCEEKFVSKYIPTIGVDYGVKPNKYNDYEVRVNLWDLAGAPDYAEVRNEFYKEAQGCVLVYDVTNRASFESLESWLEESRRYGAENMVIFVAAAKTDQPVRKVFEKEGREWAQSKGFPFYEVSASSGAGVKALFTSLFARILATVPGIPEELTALAVQQANTARGEETG</sequence>
<dbReference type="Pfam" id="PF00071">
    <property type="entry name" value="Ras"/>
    <property type="match status" value="1"/>
</dbReference>
<organism evidence="6 7">
    <name type="scientific">Volvox africanus</name>
    <dbReference type="NCBI Taxonomy" id="51714"/>
    <lineage>
        <taxon>Eukaryota</taxon>
        <taxon>Viridiplantae</taxon>
        <taxon>Chlorophyta</taxon>
        <taxon>core chlorophytes</taxon>
        <taxon>Chlorophyceae</taxon>
        <taxon>CS clade</taxon>
        <taxon>Chlamydomonadales</taxon>
        <taxon>Volvocaceae</taxon>
        <taxon>Volvox</taxon>
    </lineage>
</organism>
<dbReference type="Gene3D" id="3.40.50.300">
    <property type="entry name" value="P-loop containing nucleotide triphosphate hydrolases"/>
    <property type="match status" value="1"/>
</dbReference>
<dbReference type="PRINTS" id="PR00449">
    <property type="entry name" value="RASTRNSFRMNG"/>
</dbReference>
<dbReference type="SMART" id="SM00176">
    <property type="entry name" value="RAN"/>
    <property type="match status" value="1"/>
</dbReference>
<name>A0ABQ5RU59_9CHLO</name>
<dbReference type="PROSITE" id="PS51419">
    <property type="entry name" value="RAB"/>
    <property type="match status" value="1"/>
</dbReference>
<evidence type="ECO:0000313" key="6">
    <source>
        <dbReference type="EMBL" id="GLI61107.1"/>
    </source>
</evidence>
<dbReference type="SMART" id="SM00174">
    <property type="entry name" value="RHO"/>
    <property type="match status" value="1"/>
</dbReference>
<reference evidence="6 7" key="1">
    <citation type="journal article" date="2023" name="IScience">
        <title>Expanded male sex-determining region conserved during the evolution of homothallism in the green alga Volvox.</title>
        <authorList>
            <person name="Yamamoto K."/>
            <person name="Matsuzaki R."/>
            <person name="Mahakham W."/>
            <person name="Heman W."/>
            <person name="Sekimoto H."/>
            <person name="Kawachi M."/>
            <person name="Minakuchi Y."/>
            <person name="Toyoda A."/>
            <person name="Nozaki H."/>
        </authorList>
    </citation>
    <scope>NUCLEOTIDE SEQUENCE [LARGE SCALE GENOMIC DNA]</scope>
    <source>
        <strain evidence="6 7">NIES-4468</strain>
    </source>
</reference>
<evidence type="ECO:0000256" key="4">
    <source>
        <dbReference type="ARBA" id="ARBA00025673"/>
    </source>
</evidence>
<evidence type="ECO:0000313" key="7">
    <source>
        <dbReference type="Proteomes" id="UP001165090"/>
    </source>
</evidence>
<evidence type="ECO:0000256" key="3">
    <source>
        <dbReference type="ARBA" id="ARBA00023134"/>
    </source>
</evidence>
<dbReference type="SUPFAM" id="SSF52540">
    <property type="entry name" value="P-loop containing nucleoside triphosphate hydrolases"/>
    <property type="match status" value="1"/>
</dbReference>
<comment type="function">
    <text evidence="4">Protein transport. Probably involved in vesicular traffic.</text>
</comment>
<keyword evidence="2" id="KW-0547">Nucleotide-binding</keyword>
<dbReference type="Proteomes" id="UP001165090">
    <property type="component" value="Unassembled WGS sequence"/>
</dbReference>
<dbReference type="PANTHER" id="PTHR47977">
    <property type="entry name" value="RAS-RELATED PROTEIN RAB"/>
    <property type="match status" value="1"/>
</dbReference>
<comment type="caution">
    <text evidence="6">The sequence shown here is derived from an EMBL/GenBank/DDBJ whole genome shotgun (WGS) entry which is preliminary data.</text>
</comment>
<dbReference type="InterPro" id="IPR005225">
    <property type="entry name" value="Small_GTP-bd"/>
</dbReference>
<dbReference type="SMART" id="SM00173">
    <property type="entry name" value="RAS"/>
    <property type="match status" value="1"/>
</dbReference>
<dbReference type="SMART" id="SM00175">
    <property type="entry name" value="RAB"/>
    <property type="match status" value="1"/>
</dbReference>
<dbReference type="InterPro" id="IPR001806">
    <property type="entry name" value="Small_GTPase"/>
</dbReference>
<dbReference type="NCBIfam" id="TIGR00231">
    <property type="entry name" value="small_GTP"/>
    <property type="match status" value="1"/>
</dbReference>
<proteinExistence type="inferred from homology"/>
<comment type="similarity">
    <text evidence="1">Belongs to the small GTPase superfamily. Rab family.</text>
</comment>
<dbReference type="InterPro" id="IPR050227">
    <property type="entry name" value="Rab"/>
</dbReference>
<protein>
    <submittedName>
        <fullName evidence="6">Uncharacterized protein</fullName>
    </submittedName>
</protein>
<dbReference type="EMBL" id="BSDZ01000009">
    <property type="protein sequence ID" value="GLI61107.1"/>
    <property type="molecule type" value="Genomic_DNA"/>
</dbReference>
<evidence type="ECO:0000256" key="2">
    <source>
        <dbReference type="ARBA" id="ARBA00022741"/>
    </source>
</evidence>
<evidence type="ECO:0000256" key="5">
    <source>
        <dbReference type="ARBA" id="ARBA00037868"/>
    </source>
</evidence>
<accession>A0ABQ5RU59</accession>